<proteinExistence type="predicted"/>
<dbReference type="GO" id="GO:0009306">
    <property type="term" value="P:protein secretion"/>
    <property type="evidence" value="ECO:0007669"/>
    <property type="project" value="InterPro"/>
</dbReference>
<dbReference type="KEGG" id="mcos:GM418_30880"/>
<evidence type="ECO:0000256" key="1">
    <source>
        <dbReference type="ARBA" id="ARBA00004167"/>
    </source>
</evidence>
<evidence type="ECO:0000313" key="6">
    <source>
        <dbReference type="EMBL" id="QGY47902.1"/>
    </source>
</evidence>
<evidence type="ECO:0000256" key="2">
    <source>
        <dbReference type="ARBA" id="ARBA00022692"/>
    </source>
</evidence>
<sequence>MLAVIFLLLAGGYFSIQNSRVQTYLTQFFANQLSKQVHSKISVGKVKVAFFNKVILNDVLVEDLKSDTLFFTQKLSAKIDTLKIKKKHITFNELSLINNKINIERDSLTHFNFSHIISAFRTQKDTLNFWEINCNNFSFHQSEITFNDLYAEEKEKLFLNNINFDISDFELQTDSISLRINELNLNDGKNLFINSLSANFAFFGDSIRADSLYIKSNKSEIQNTSVSINFDKSRERSFSSAKLDVRFSNSNISFLEIAELVPSLRGMDMNVNLSGQIYGTLNDLKGKNLVVKTGENTSAFFDFYVNDVTDVENMYLFVDLKLSKTNFADLSKIKLPSASKIRTLSFPESFYEAGTITYRGNFSGFLNDFVTFGTFSSTMGTLTTDVSVMPQSEGTIKYRGKIDSRNFELGELLKIKNVGKVTFDGNVDGTFNKTQKTLNGKFNGFISELEAYDYTYQNIALDGTLDKHMFDGLLVVNDPNLVFDFTGQVNLNPEIPEFDFNLHLDKALPGKLNLSSNFPASEIAFNMAANFKGDKLDNLEGFIMVEDGFYKNRNGQFTLNGMELNSVHTDTTNLLTFNSDFFNIKVSGQYHFQSILDAFRKNANRYLPATNYEKLAHASENIFEYQIEANDLDTLTAIFTPKYKVETPFLLYGKLDSENTAFELEGSIPGIATKNLLVKNIFIGNKPTGDEYASKFRFGEVVLRNGMAIYNLTFDSKISDDVIDHQITWANSGDVTYSGTIKTKTTFLENDSTDHPLVAIEGAPSKIFIGDSVWQISPFSAMVDSTTIEINNFRFFKQDQQITIDGKISEDKSNILSAKFENINLGSFDEYLNREFDISGILDGSAGIFDFYNQRMILSDVGITGFRFKEQKIGNIVFTNYWNSAESVLNSELEVENNGKQRLYARGNYTPAEKKLNYDITTDSLSVVLLETLIRKNLSDIHGYATGHLKLHGGPEKLLIDGALLGSNAGLTIDYTQVKYTFNDSVYFHQDTILFDNITIRDEANNTGIFDGTLVHTNFQDMIYNLSLSSQKILALNTLSNNNEQFYGKVFANGRVQITGFRKDVTLSGSGTTLPGSSVNIMLENESEIEQYDFIQFVADDKPEEPKFYFTNNKEDEGDFQMNLTIRATADARAQLIYNSQIGDVIKAQGEGILLFGMNREGDITLSGDYTVAKGDYLFTLQNVINKRFSIEQGGILTWSGDPYNADIDLNAVYKLKASLYDLLANSYNNIYQSQRVPVECKIKLTEELSNPNIEFEIDFPSTEEMIVAQLQQFFSTDEEMNKQILSLLVLGKFYTPEYLRGTFAAQNPNLIGTTASELFSNQLSNWLSQISNNWDIGLNYRPGDQITNDEIELGLSTQMFNDRVTINGNIGNNTNPNSTNNSQLVGDFDINVKLIPSGKIQLKAYNRSNNNIYYETAPYTQGVGFSVQEDYNTFEDLLQKLRSLFRKKKSNE</sequence>
<comment type="subcellular location">
    <subcellularLocation>
        <location evidence="1">Membrane</location>
        <topology evidence="1">Single-pass membrane protein</topology>
    </subcellularLocation>
</comment>
<accession>A0A6I6K5Y1</accession>
<keyword evidence="2" id="KW-0812">Transmembrane</keyword>
<protein>
    <recommendedName>
        <fullName evidence="5">Translocation and assembly module TamB C-terminal domain-containing protein</fullName>
    </recommendedName>
</protein>
<dbReference type="Proteomes" id="UP000428260">
    <property type="component" value="Chromosome"/>
</dbReference>
<keyword evidence="7" id="KW-1185">Reference proteome</keyword>
<dbReference type="EMBL" id="CP046401">
    <property type="protein sequence ID" value="QGY47902.1"/>
    <property type="molecule type" value="Genomic_DNA"/>
</dbReference>
<evidence type="ECO:0000256" key="3">
    <source>
        <dbReference type="ARBA" id="ARBA00022989"/>
    </source>
</evidence>
<dbReference type="Pfam" id="PF04357">
    <property type="entry name" value="TamB"/>
    <property type="match status" value="1"/>
</dbReference>
<keyword evidence="4" id="KW-0472">Membrane</keyword>
<dbReference type="GO" id="GO:0005886">
    <property type="term" value="C:plasma membrane"/>
    <property type="evidence" value="ECO:0007669"/>
    <property type="project" value="InterPro"/>
</dbReference>
<gene>
    <name evidence="6" type="ORF">GM418_30880</name>
</gene>
<dbReference type="RefSeq" id="WP_158872182.1">
    <property type="nucleotide sequence ID" value="NZ_CP046401.1"/>
</dbReference>
<evidence type="ECO:0000259" key="5">
    <source>
        <dbReference type="Pfam" id="PF04357"/>
    </source>
</evidence>
<keyword evidence="3" id="KW-1133">Transmembrane helix</keyword>
<feature type="domain" description="Translocation and assembly module TamB C-terminal" evidence="5">
    <location>
        <begin position="997"/>
        <end position="1416"/>
    </location>
</feature>
<evidence type="ECO:0000313" key="7">
    <source>
        <dbReference type="Proteomes" id="UP000428260"/>
    </source>
</evidence>
<name>A0A6I6K5Y1_9BACT</name>
<reference evidence="6 7" key="1">
    <citation type="submission" date="2019-11" db="EMBL/GenBank/DDBJ databases">
        <authorList>
            <person name="Zheng R.K."/>
            <person name="Sun C.M."/>
        </authorList>
    </citation>
    <scope>NUCLEOTIDE SEQUENCE [LARGE SCALE GENOMIC DNA]</scope>
    <source>
        <strain evidence="6 7">WC007</strain>
    </source>
</reference>
<organism evidence="6 7">
    <name type="scientific">Maribellus comscasis</name>
    <dbReference type="NCBI Taxonomy" id="2681766"/>
    <lineage>
        <taxon>Bacteria</taxon>
        <taxon>Pseudomonadati</taxon>
        <taxon>Bacteroidota</taxon>
        <taxon>Bacteroidia</taxon>
        <taxon>Marinilabiliales</taxon>
        <taxon>Prolixibacteraceae</taxon>
        <taxon>Maribellus</taxon>
    </lineage>
</organism>
<evidence type="ECO:0000256" key="4">
    <source>
        <dbReference type="ARBA" id="ARBA00023136"/>
    </source>
</evidence>
<dbReference type="InterPro" id="IPR007452">
    <property type="entry name" value="TamB_C"/>
</dbReference>